<dbReference type="HAMAP" id="MF_00948">
    <property type="entry name" value="NusG"/>
    <property type="match status" value="1"/>
</dbReference>
<dbReference type="EMBL" id="AWVH01000005">
    <property type="protein sequence ID" value="ERJ94222.1"/>
    <property type="molecule type" value="Genomic_DNA"/>
</dbReference>
<dbReference type="Gene3D" id="3.30.70.940">
    <property type="entry name" value="NusG, N-terminal domain"/>
    <property type="match status" value="1"/>
</dbReference>
<dbReference type="InterPro" id="IPR014722">
    <property type="entry name" value="Rib_uL2_dom2"/>
</dbReference>
<dbReference type="InterPro" id="IPR005824">
    <property type="entry name" value="KOW"/>
</dbReference>
<dbReference type="SMART" id="SM00739">
    <property type="entry name" value="KOW"/>
    <property type="match status" value="1"/>
</dbReference>
<dbReference type="InterPro" id="IPR043425">
    <property type="entry name" value="NusG-like"/>
</dbReference>
<dbReference type="NCBIfam" id="TIGR00922">
    <property type="entry name" value="nusG"/>
    <property type="match status" value="1"/>
</dbReference>
<feature type="domain" description="KOW" evidence="9">
    <location>
        <begin position="131"/>
        <end position="158"/>
    </location>
</feature>
<reference evidence="10 11" key="1">
    <citation type="submission" date="2013-08" db="EMBL/GenBank/DDBJ databases">
        <authorList>
            <person name="Weinstock G."/>
            <person name="Sodergren E."/>
            <person name="Wylie T."/>
            <person name="Fulton L."/>
            <person name="Fulton R."/>
            <person name="Fronick C."/>
            <person name="O'Laughlin M."/>
            <person name="Godfrey J."/>
            <person name="Miner T."/>
            <person name="Herter B."/>
            <person name="Appelbaum E."/>
            <person name="Cordes M."/>
            <person name="Lek S."/>
            <person name="Wollam A."/>
            <person name="Pepin K.H."/>
            <person name="Palsikar V.B."/>
            <person name="Mitreva M."/>
            <person name="Wilson R.K."/>
        </authorList>
    </citation>
    <scope>NUCLEOTIDE SEQUENCE [LARGE SCALE GENOMIC DNA]</scope>
    <source>
        <strain evidence="10 11">ATCC 700332</strain>
    </source>
</reference>
<keyword evidence="4 5" id="KW-0804">Transcription</keyword>
<comment type="similarity">
    <text evidence="5 7">Belongs to the NusG family.</text>
</comment>
<name>A0ABN0P142_TRELE</name>
<keyword evidence="1 5" id="KW-0806">Transcription termination</keyword>
<dbReference type="PRINTS" id="PR00338">
    <property type="entry name" value="NUSGTNSCPFCT"/>
</dbReference>
<dbReference type="SUPFAM" id="SSF50104">
    <property type="entry name" value="Translation proteins SH3-like domain"/>
    <property type="match status" value="1"/>
</dbReference>
<accession>A0ABN0P142</accession>
<evidence type="ECO:0000259" key="9">
    <source>
        <dbReference type="SMART" id="SM00739"/>
    </source>
</evidence>
<dbReference type="Gene3D" id="2.30.30.30">
    <property type="match status" value="1"/>
</dbReference>
<keyword evidence="3 5" id="KW-0805">Transcription regulation</keyword>
<feature type="domain" description="NusG-like N-terminal" evidence="8">
    <location>
        <begin position="2"/>
        <end position="117"/>
    </location>
</feature>
<proteinExistence type="inferred from homology"/>
<dbReference type="SUPFAM" id="SSF82679">
    <property type="entry name" value="N-utilization substance G protein NusG, N-terminal domain"/>
    <property type="match status" value="1"/>
</dbReference>
<dbReference type="InterPro" id="IPR006645">
    <property type="entry name" value="NGN-like_dom"/>
</dbReference>
<evidence type="ECO:0000256" key="1">
    <source>
        <dbReference type="ARBA" id="ARBA00022472"/>
    </source>
</evidence>
<dbReference type="Proteomes" id="UP000016649">
    <property type="component" value="Unassembled WGS sequence"/>
</dbReference>
<dbReference type="SMART" id="SM00738">
    <property type="entry name" value="NGN"/>
    <property type="match status" value="1"/>
</dbReference>
<evidence type="ECO:0000256" key="5">
    <source>
        <dbReference type="HAMAP-Rule" id="MF_00948"/>
    </source>
</evidence>
<dbReference type="PROSITE" id="PS01014">
    <property type="entry name" value="NUSG"/>
    <property type="match status" value="1"/>
</dbReference>
<comment type="function">
    <text evidence="5 7">Participates in transcription elongation, termination and antitermination.</text>
</comment>
<gene>
    <name evidence="5" type="primary">nusG</name>
    <name evidence="10" type="ORF">HMPREF9193_00193</name>
</gene>
<organism evidence="10 11">
    <name type="scientific">Treponema lecithinolyticum ATCC 700332</name>
    <dbReference type="NCBI Taxonomy" id="1321815"/>
    <lineage>
        <taxon>Bacteria</taxon>
        <taxon>Pseudomonadati</taxon>
        <taxon>Spirochaetota</taxon>
        <taxon>Spirochaetia</taxon>
        <taxon>Spirochaetales</taxon>
        <taxon>Treponemataceae</taxon>
        <taxon>Treponema</taxon>
    </lineage>
</organism>
<protein>
    <recommendedName>
        <fullName evidence="5 6">Transcription termination/antitermination protein NusG</fullName>
    </recommendedName>
</protein>
<dbReference type="PANTHER" id="PTHR30265">
    <property type="entry name" value="RHO-INTERACTING TRANSCRIPTION TERMINATION FACTOR NUSG"/>
    <property type="match status" value="1"/>
</dbReference>
<evidence type="ECO:0000256" key="3">
    <source>
        <dbReference type="ARBA" id="ARBA00023015"/>
    </source>
</evidence>
<dbReference type="Pfam" id="PF00467">
    <property type="entry name" value="KOW"/>
    <property type="match status" value="1"/>
</dbReference>
<evidence type="ECO:0000256" key="4">
    <source>
        <dbReference type="ARBA" id="ARBA00023163"/>
    </source>
</evidence>
<dbReference type="PANTHER" id="PTHR30265:SF2">
    <property type="entry name" value="TRANSCRIPTION TERMINATION_ANTITERMINATION PROTEIN NUSG"/>
    <property type="match status" value="1"/>
</dbReference>
<dbReference type="InterPro" id="IPR001062">
    <property type="entry name" value="Transcrpt_antiterm_NusG"/>
</dbReference>
<dbReference type="InterPro" id="IPR036735">
    <property type="entry name" value="NGN_dom_sf"/>
</dbReference>
<evidence type="ECO:0000256" key="6">
    <source>
        <dbReference type="NCBIfam" id="TIGR00922"/>
    </source>
</evidence>
<comment type="caution">
    <text evidence="10">The sequence shown here is derived from an EMBL/GenBank/DDBJ whole genome shotgun (WGS) entry which is preliminary data.</text>
</comment>
<evidence type="ECO:0000313" key="11">
    <source>
        <dbReference type="Proteomes" id="UP000016649"/>
    </source>
</evidence>
<sequence length="185" mass="20534">MAKGWYILHTYSGYEGKIERTIRSMIENGDLSSDVVLDVKVPVEDVVEVRDGKRRTVSKKFLPGYIMVELELPEIGWKNVCAAIRRIQGVTGFVGTNSNVRPRPISNEEAVALLQKSGEIKGEKTARVKQTFAVGEQVKIIDGPFVSFSGSIEEVNLEKNKLRVTVGIFGRATPVEVDLTQVEKI</sequence>
<evidence type="ECO:0000313" key="10">
    <source>
        <dbReference type="EMBL" id="ERJ94222.1"/>
    </source>
</evidence>
<evidence type="ECO:0000256" key="7">
    <source>
        <dbReference type="RuleBase" id="RU000538"/>
    </source>
</evidence>
<evidence type="ECO:0000256" key="2">
    <source>
        <dbReference type="ARBA" id="ARBA00022814"/>
    </source>
</evidence>
<dbReference type="CDD" id="cd06091">
    <property type="entry name" value="KOW_NusG"/>
    <property type="match status" value="1"/>
</dbReference>
<dbReference type="Pfam" id="PF02357">
    <property type="entry name" value="NusG"/>
    <property type="match status" value="1"/>
</dbReference>
<dbReference type="InterPro" id="IPR047050">
    <property type="entry name" value="NGN"/>
</dbReference>
<keyword evidence="11" id="KW-1185">Reference proteome</keyword>
<dbReference type="RefSeq" id="WP_021686596.1">
    <property type="nucleotide sequence ID" value="NZ_KI260561.1"/>
</dbReference>
<keyword evidence="2 5" id="KW-0889">Transcription antitermination</keyword>
<evidence type="ECO:0000259" key="8">
    <source>
        <dbReference type="SMART" id="SM00738"/>
    </source>
</evidence>
<dbReference type="InterPro" id="IPR015869">
    <property type="entry name" value="Transcrpt_antiterm_NusG_bac_CS"/>
</dbReference>
<dbReference type="CDD" id="cd09891">
    <property type="entry name" value="NGN_Bact_1"/>
    <property type="match status" value="1"/>
</dbReference>
<dbReference type="InterPro" id="IPR008991">
    <property type="entry name" value="Translation_prot_SH3-like_sf"/>
</dbReference>